<sequence length="231" mass="26550">MDKKGIIYYTDNRLGEPIFSAVQQQLLKSGLPIVSVSLAPITFGRNIVRVGEPGYISMVDQIVTALEASGADYVFFCEHDVLYHPSHFDFTPAKDDVYYYNMNNWRWAYPGNKIIRYDGLTSLSQLCVRTTLALQHFKTRQERMYAIGLEKFRTKDPHHARVWGYEPGRKTGGNGEWYSPSPNIDIRHATTFTLRKVGLKDFRTKPTGWKETTLDNIPGWDVQSLFTYGRP</sequence>
<organism evidence="1 2">
    <name type="scientific">Candidatus Gottesmanbacteria bacterium GW2011_GWA2_47_9</name>
    <dbReference type="NCBI Taxonomy" id="1618445"/>
    <lineage>
        <taxon>Bacteria</taxon>
        <taxon>Candidatus Gottesmaniibacteriota</taxon>
    </lineage>
</organism>
<comment type="caution">
    <text evidence="1">The sequence shown here is derived from an EMBL/GenBank/DDBJ whole genome shotgun (WGS) entry which is preliminary data.</text>
</comment>
<dbReference type="Proteomes" id="UP000034739">
    <property type="component" value="Unassembled WGS sequence"/>
</dbReference>
<dbReference type="EMBL" id="LCOY01000013">
    <property type="protein sequence ID" value="KKU88100.1"/>
    <property type="molecule type" value="Genomic_DNA"/>
</dbReference>
<accession>A0A0G1X111</accession>
<evidence type="ECO:0000313" key="2">
    <source>
        <dbReference type="Proteomes" id="UP000034739"/>
    </source>
</evidence>
<name>A0A0G1X111_9BACT</name>
<proteinExistence type="predicted"/>
<protein>
    <recommendedName>
        <fullName evidence="3">Glycosyltransferase</fullName>
    </recommendedName>
</protein>
<evidence type="ECO:0000313" key="1">
    <source>
        <dbReference type="EMBL" id="KKU88100.1"/>
    </source>
</evidence>
<dbReference type="AlphaFoldDB" id="A0A0G1X111"/>
<reference evidence="1 2" key="1">
    <citation type="journal article" date="2015" name="Nature">
        <title>rRNA introns, odd ribosomes, and small enigmatic genomes across a large radiation of phyla.</title>
        <authorList>
            <person name="Brown C.T."/>
            <person name="Hug L.A."/>
            <person name="Thomas B.C."/>
            <person name="Sharon I."/>
            <person name="Castelle C.J."/>
            <person name="Singh A."/>
            <person name="Wilkins M.J."/>
            <person name="Williams K.H."/>
            <person name="Banfield J.F."/>
        </authorList>
    </citation>
    <scope>NUCLEOTIDE SEQUENCE [LARGE SCALE GENOMIC DNA]</scope>
</reference>
<gene>
    <name evidence="1" type="ORF">UY16_C0013G0010</name>
</gene>
<evidence type="ECO:0008006" key="3">
    <source>
        <dbReference type="Google" id="ProtNLM"/>
    </source>
</evidence>